<accession>A0AAQ3SJ29</accession>
<dbReference type="AlphaFoldDB" id="A0AAQ3SJ29"/>
<proteinExistence type="predicted"/>
<organism evidence="1 2">
    <name type="scientific">Paspalum notatum var. saurae</name>
    <dbReference type="NCBI Taxonomy" id="547442"/>
    <lineage>
        <taxon>Eukaryota</taxon>
        <taxon>Viridiplantae</taxon>
        <taxon>Streptophyta</taxon>
        <taxon>Embryophyta</taxon>
        <taxon>Tracheophyta</taxon>
        <taxon>Spermatophyta</taxon>
        <taxon>Magnoliopsida</taxon>
        <taxon>Liliopsida</taxon>
        <taxon>Poales</taxon>
        <taxon>Poaceae</taxon>
        <taxon>PACMAD clade</taxon>
        <taxon>Panicoideae</taxon>
        <taxon>Andropogonodae</taxon>
        <taxon>Paspaleae</taxon>
        <taxon>Paspalinae</taxon>
        <taxon>Paspalum</taxon>
    </lineage>
</organism>
<gene>
    <name evidence="1" type="ORF">U9M48_006047</name>
</gene>
<protein>
    <submittedName>
        <fullName evidence="1">Uncharacterized protein</fullName>
    </submittedName>
</protein>
<evidence type="ECO:0000313" key="2">
    <source>
        <dbReference type="Proteomes" id="UP001341281"/>
    </source>
</evidence>
<reference evidence="1 2" key="1">
    <citation type="submission" date="2024-02" db="EMBL/GenBank/DDBJ databases">
        <title>High-quality chromosome-scale genome assembly of Pensacola bahiagrass (Paspalum notatum Flugge var. saurae).</title>
        <authorList>
            <person name="Vega J.M."/>
            <person name="Podio M."/>
            <person name="Orjuela J."/>
            <person name="Siena L.A."/>
            <person name="Pessino S.C."/>
            <person name="Combes M.C."/>
            <person name="Mariac C."/>
            <person name="Albertini E."/>
            <person name="Pupilli F."/>
            <person name="Ortiz J.P.A."/>
            <person name="Leblanc O."/>
        </authorList>
    </citation>
    <scope>NUCLEOTIDE SEQUENCE [LARGE SCALE GENOMIC DNA]</scope>
    <source>
        <strain evidence="1">R1</strain>
        <tissue evidence="1">Leaf</tissue>
    </source>
</reference>
<evidence type="ECO:0000313" key="1">
    <source>
        <dbReference type="EMBL" id="WVZ55381.1"/>
    </source>
</evidence>
<dbReference type="EMBL" id="CP144746">
    <property type="protein sequence ID" value="WVZ55381.1"/>
    <property type="molecule type" value="Genomic_DNA"/>
</dbReference>
<name>A0AAQ3SJ29_PASNO</name>
<keyword evidence="2" id="KW-1185">Reference proteome</keyword>
<dbReference type="Proteomes" id="UP001341281">
    <property type="component" value="Chromosome 02"/>
</dbReference>
<sequence>MNALSHMNTSHLPHLSILIHSRVGAFFLLLPTKCGAGGARGGLGRDGRRRTARERLEYDDEVNGDEGEMKGGRFLPPLPHSLPIAAAAAAVARLDDHSDKFISTKKSHAISPPENQLLKPKKSESRALLNRPSFCESAICESLIAILLASWDQERKENDGLQPQEVEDGDGNKEAIVELQRSNIIGRFGSFTRLLTDPTCCDDGLY</sequence>